<dbReference type="InterPro" id="IPR003754">
    <property type="entry name" value="4pyrrol_synth_uPrphyn_synth"/>
</dbReference>
<dbReference type="AlphaFoldDB" id="A0A2R4M5Y3"/>
<feature type="domain" description="Tetrapyrrole biosynthesis uroporphyrinogen III synthase" evidence="1">
    <location>
        <begin position="45"/>
        <end position="214"/>
    </location>
</feature>
<name>A0A2R4M5Y3_9RHOB</name>
<dbReference type="SUPFAM" id="SSF69618">
    <property type="entry name" value="HemD-like"/>
    <property type="match status" value="1"/>
</dbReference>
<evidence type="ECO:0000259" key="1">
    <source>
        <dbReference type="Pfam" id="PF02602"/>
    </source>
</evidence>
<accession>A0A2R4M5Y3</accession>
<evidence type="ECO:0000313" key="2">
    <source>
        <dbReference type="EMBL" id="AVW92556.1"/>
    </source>
</evidence>
<reference evidence="2 3" key="1">
    <citation type="submission" date="2018-03" db="EMBL/GenBank/DDBJ databases">
        <title>The Complete Genome of Celeribacter baekdonensis strain LH4, a Thiosulfate-Oxidizing Alphaproteobacterium Isolated from Gulf of Mexico Continental Slope Sediments.</title>
        <authorList>
            <person name="Flood B.E."/>
            <person name="Bailey J.V."/>
            <person name="Leprich D."/>
        </authorList>
    </citation>
    <scope>NUCLEOTIDE SEQUENCE [LARGE SCALE GENOMIC DNA]</scope>
    <source>
        <strain evidence="2 3">LH4</strain>
    </source>
</reference>
<gene>
    <name evidence="2" type="ORF">DA792_16875</name>
</gene>
<organism evidence="2 3">
    <name type="scientific">Celeribacter baekdonensis</name>
    <dbReference type="NCBI Taxonomy" id="875171"/>
    <lineage>
        <taxon>Bacteria</taxon>
        <taxon>Pseudomonadati</taxon>
        <taxon>Pseudomonadota</taxon>
        <taxon>Alphaproteobacteria</taxon>
        <taxon>Rhodobacterales</taxon>
        <taxon>Roseobacteraceae</taxon>
        <taxon>Celeribacter</taxon>
    </lineage>
</organism>
<sequence length="246" mass="26350">MSFGRYHRVNRQTIPRPILPQTVLITRPQDDATRLAQDLRALVPGAAVLTAPVLEIVPCVPSVTTQRYDAVILTSRHAAQAAMEMFPKLTAYCVGDATAQAAQSIGLMAVSVAGSADDLIAYLAEKPLCRAIHLHGKHTRGDVAGRLTAGGLETDDAVVYDQQARTWTSEEQNSVAQAQSLVVPLYSPRSAQILSKRLEIYCGRLTLVAMSQACLDAWSGPAPICSIVAQHPDGATMKHAIASQLT</sequence>
<dbReference type="GO" id="GO:0004852">
    <property type="term" value="F:uroporphyrinogen-III synthase activity"/>
    <property type="evidence" value="ECO:0007669"/>
    <property type="project" value="InterPro"/>
</dbReference>
<dbReference type="Proteomes" id="UP000241447">
    <property type="component" value="Chromosome"/>
</dbReference>
<dbReference type="InterPro" id="IPR036108">
    <property type="entry name" value="4pyrrol_syn_uPrphyn_synt_sf"/>
</dbReference>
<proteinExistence type="predicted"/>
<dbReference type="GO" id="GO:0033014">
    <property type="term" value="P:tetrapyrrole biosynthetic process"/>
    <property type="evidence" value="ECO:0007669"/>
    <property type="project" value="InterPro"/>
</dbReference>
<evidence type="ECO:0000313" key="3">
    <source>
        <dbReference type="Proteomes" id="UP000241447"/>
    </source>
</evidence>
<dbReference type="KEGG" id="cbak:DA792_16875"/>
<protein>
    <submittedName>
        <fullName evidence="2">Uroporphyrinogen-III synthase</fullName>
    </submittedName>
</protein>
<dbReference type="EMBL" id="CP028475">
    <property type="protein sequence ID" value="AVW92556.1"/>
    <property type="molecule type" value="Genomic_DNA"/>
</dbReference>
<dbReference type="CDD" id="cd06578">
    <property type="entry name" value="HemD"/>
    <property type="match status" value="1"/>
</dbReference>
<dbReference type="Gene3D" id="3.40.50.10090">
    <property type="match status" value="1"/>
</dbReference>
<dbReference type="Pfam" id="PF02602">
    <property type="entry name" value="HEM4"/>
    <property type="match status" value="1"/>
</dbReference>